<dbReference type="SUPFAM" id="SSF81606">
    <property type="entry name" value="PP2C-like"/>
    <property type="match status" value="1"/>
</dbReference>
<organism evidence="3 4">
    <name type="scientific">Alysiella filiformis DSM 16848</name>
    <dbReference type="NCBI Taxonomy" id="1120981"/>
    <lineage>
        <taxon>Bacteria</taxon>
        <taxon>Pseudomonadati</taxon>
        <taxon>Pseudomonadota</taxon>
        <taxon>Betaproteobacteria</taxon>
        <taxon>Neisseriales</taxon>
        <taxon>Neisseriaceae</taxon>
        <taxon>Alysiella</taxon>
    </lineage>
</organism>
<feature type="region of interest" description="Disordered" evidence="1">
    <location>
        <begin position="480"/>
        <end position="517"/>
    </location>
</feature>
<feature type="domain" description="PPM-type phosphatase" evidence="2">
    <location>
        <begin position="215"/>
        <end position="456"/>
    </location>
</feature>
<protein>
    <submittedName>
        <fullName evidence="3">Protein phosphatase 2C</fullName>
    </submittedName>
</protein>
<dbReference type="Pfam" id="PF13672">
    <property type="entry name" value="PP2C_2"/>
    <property type="match status" value="1"/>
</dbReference>
<dbReference type="InterPro" id="IPR036457">
    <property type="entry name" value="PPM-type-like_dom_sf"/>
</dbReference>
<feature type="region of interest" description="Disordered" evidence="1">
    <location>
        <begin position="59"/>
        <end position="107"/>
    </location>
</feature>
<proteinExistence type="predicted"/>
<evidence type="ECO:0000313" key="3">
    <source>
        <dbReference type="EMBL" id="SOD65091.1"/>
    </source>
</evidence>
<dbReference type="EMBL" id="OCNF01000001">
    <property type="protein sequence ID" value="SOD65091.1"/>
    <property type="molecule type" value="Genomic_DNA"/>
</dbReference>
<evidence type="ECO:0000259" key="2">
    <source>
        <dbReference type="Pfam" id="PF13672"/>
    </source>
</evidence>
<dbReference type="AlphaFoldDB" id="A0A286E2H4"/>
<dbReference type="Gene3D" id="3.60.40.10">
    <property type="entry name" value="PPM-type phosphatase domain"/>
    <property type="match status" value="1"/>
</dbReference>
<dbReference type="RefSeq" id="WP_097113255.1">
    <property type="nucleotide sequence ID" value="NZ_CP083931.1"/>
</dbReference>
<reference evidence="3 4" key="1">
    <citation type="submission" date="2017-09" db="EMBL/GenBank/DDBJ databases">
        <authorList>
            <person name="Ehlers B."/>
            <person name="Leendertz F.H."/>
        </authorList>
    </citation>
    <scope>NUCLEOTIDE SEQUENCE [LARGE SCALE GENOMIC DNA]</scope>
    <source>
        <strain evidence="3 4">DSM 16848</strain>
    </source>
</reference>
<feature type="compositionally biased region" description="Low complexity" evidence="1">
    <location>
        <begin position="89"/>
        <end position="106"/>
    </location>
</feature>
<keyword evidence="4" id="KW-1185">Reference proteome</keyword>
<accession>A0A286E2H4</accession>
<evidence type="ECO:0000256" key="1">
    <source>
        <dbReference type="SAM" id="MobiDB-lite"/>
    </source>
</evidence>
<sequence length="517" mass="58118">MTKVLSEWQSVWAQCAENETRFAEFVAQNPELAQTFWQKWRDFCENDTTAAFEVAKRLNDDDVPFRQPENDPDSPDSNEMVHENAIQSTQSTPTPPETTMTNPTLPNARKGEVYCVDLPETALDVHITPECGLQWDKTAQRISGIPTHSGDVEIRYYVQSESTFRPVYHKIYINPDPKDLWTNIPTDPNIPFYKPDNHSEMLTTTHGALLAARVRGRSHAHTGKPCDDDFAIRHHEQTGLHLMAVSDGAGSAAFSRLGSQVAVAAVADCVWQLLNSQQDNYTLAPQQTLAHQQKVLLNLTNQAAYQAMVALHQTAKTNNIELKQLSCTLLFVLSLPLENGVWLHTTYGVGDGALAIWQPETQHLHFVAESDSGSYSGETRFLTADETTVAALKQRTRIHMNEHAPILFVMTDGVSDPKFETDLQLKNPQKWQDLCADLQAVWQNEQPEMALQEWLNFWSAGNHDDRTLAMFVPQAHFRQPENAVSDENIADLPENAPEKTDFRQPESPNPSPESETP</sequence>
<name>A0A286E2H4_9NEIS</name>
<dbReference type="Proteomes" id="UP000219669">
    <property type="component" value="Unassembled WGS sequence"/>
</dbReference>
<dbReference type="InterPro" id="IPR001932">
    <property type="entry name" value="PPM-type_phosphatase-like_dom"/>
</dbReference>
<gene>
    <name evidence="3" type="ORF">SAMN02746062_00196</name>
</gene>
<evidence type="ECO:0000313" key="4">
    <source>
        <dbReference type="Proteomes" id="UP000219669"/>
    </source>
</evidence>
<dbReference type="OrthoDB" id="963478at2"/>